<accession>A0A9Q0LV19</accession>
<feature type="compositionally biased region" description="Basic residues" evidence="1">
    <location>
        <begin position="111"/>
        <end position="120"/>
    </location>
</feature>
<feature type="region of interest" description="Disordered" evidence="1">
    <location>
        <begin position="106"/>
        <end position="126"/>
    </location>
</feature>
<protein>
    <submittedName>
        <fullName evidence="2">Uncharacterized protein</fullName>
    </submittedName>
</protein>
<gene>
    <name evidence="2" type="ORF">M0811_14519</name>
</gene>
<dbReference type="Proteomes" id="UP001149090">
    <property type="component" value="Unassembled WGS sequence"/>
</dbReference>
<reference evidence="2" key="1">
    <citation type="submission" date="2022-10" db="EMBL/GenBank/DDBJ databases">
        <title>Novel sulphate-reducing endosymbionts in the free-living metamonad Anaeramoeba.</title>
        <authorList>
            <person name="Jerlstrom-Hultqvist J."/>
            <person name="Cepicka I."/>
            <person name="Gallot-Lavallee L."/>
            <person name="Salas-Leiva D."/>
            <person name="Curtis B.A."/>
            <person name="Zahonova K."/>
            <person name="Pipaliya S."/>
            <person name="Dacks J."/>
            <person name="Roger A.J."/>
        </authorList>
    </citation>
    <scope>NUCLEOTIDE SEQUENCE</scope>
    <source>
        <strain evidence="2">BMAN</strain>
    </source>
</reference>
<organism evidence="2 3">
    <name type="scientific">Anaeramoeba ignava</name>
    <name type="common">Anaerobic marine amoeba</name>
    <dbReference type="NCBI Taxonomy" id="1746090"/>
    <lineage>
        <taxon>Eukaryota</taxon>
        <taxon>Metamonada</taxon>
        <taxon>Anaeramoebidae</taxon>
        <taxon>Anaeramoeba</taxon>
    </lineage>
</organism>
<name>A0A9Q0LV19_ANAIG</name>
<evidence type="ECO:0000313" key="2">
    <source>
        <dbReference type="EMBL" id="KAJ5079186.1"/>
    </source>
</evidence>
<dbReference type="AlphaFoldDB" id="A0A9Q0LV19"/>
<keyword evidence="3" id="KW-1185">Reference proteome</keyword>
<evidence type="ECO:0000256" key="1">
    <source>
        <dbReference type="SAM" id="MobiDB-lite"/>
    </source>
</evidence>
<dbReference type="EMBL" id="JAPDFW010000034">
    <property type="protein sequence ID" value="KAJ5079186.1"/>
    <property type="molecule type" value="Genomic_DNA"/>
</dbReference>
<proteinExistence type="predicted"/>
<evidence type="ECO:0000313" key="3">
    <source>
        <dbReference type="Proteomes" id="UP001149090"/>
    </source>
</evidence>
<comment type="caution">
    <text evidence="2">The sequence shown here is derived from an EMBL/GenBank/DDBJ whole genome shotgun (WGS) entry which is preliminary data.</text>
</comment>
<sequence length="126" mass="14843">MSTKTNLKSIHLQIRNYIENDKESTCLYLIKIIGIICKKKHSSCIHTMKNGWSFSYLWECFMNSCKNNLFSFSPFFLVSFGHNNSNTFNDLSYFSDFPSLKIDKDEEQKKTKEKKKKKKQFTSQGI</sequence>